<name>A0A0D2B1A9_9EURO</name>
<feature type="region of interest" description="Disordered" evidence="1">
    <location>
        <begin position="1"/>
        <end position="211"/>
    </location>
</feature>
<dbReference type="AlphaFoldDB" id="A0A0D2B1A9"/>
<dbReference type="STRING" id="569365.A0A0D2B1A9"/>
<dbReference type="GeneID" id="27342238"/>
<dbReference type="VEuPathDB" id="FungiDB:PV07_03044"/>
<reference evidence="2 3" key="1">
    <citation type="submission" date="2015-01" db="EMBL/GenBank/DDBJ databases">
        <title>The Genome Sequence of Cladophialophora immunda CBS83496.</title>
        <authorList>
            <consortium name="The Broad Institute Genomics Platform"/>
            <person name="Cuomo C."/>
            <person name="de Hoog S."/>
            <person name="Gorbushina A."/>
            <person name="Stielow B."/>
            <person name="Teixiera M."/>
            <person name="Abouelleil A."/>
            <person name="Chapman S.B."/>
            <person name="Priest M."/>
            <person name="Young S.K."/>
            <person name="Wortman J."/>
            <person name="Nusbaum C."/>
            <person name="Birren B."/>
        </authorList>
    </citation>
    <scope>NUCLEOTIDE SEQUENCE [LARGE SCALE GENOMIC DNA]</scope>
    <source>
        <strain evidence="2 3">CBS 83496</strain>
    </source>
</reference>
<protein>
    <submittedName>
        <fullName evidence="2">Uncharacterized protein</fullName>
    </submittedName>
</protein>
<dbReference type="OrthoDB" id="4161676at2759"/>
<feature type="compositionally biased region" description="Gly residues" evidence="1">
    <location>
        <begin position="188"/>
        <end position="197"/>
    </location>
</feature>
<evidence type="ECO:0000313" key="3">
    <source>
        <dbReference type="Proteomes" id="UP000054466"/>
    </source>
</evidence>
<evidence type="ECO:0000256" key="1">
    <source>
        <dbReference type="SAM" id="MobiDB-lite"/>
    </source>
</evidence>
<keyword evidence="3" id="KW-1185">Reference proteome</keyword>
<feature type="compositionally biased region" description="Polar residues" evidence="1">
    <location>
        <begin position="40"/>
        <end position="72"/>
    </location>
</feature>
<evidence type="ECO:0000313" key="2">
    <source>
        <dbReference type="EMBL" id="KIW31392.1"/>
    </source>
</evidence>
<proteinExistence type="predicted"/>
<dbReference type="HOGENOM" id="CLU_114193_0_0_1"/>
<gene>
    <name evidence="2" type="ORF">PV07_03044</name>
</gene>
<organism evidence="2 3">
    <name type="scientific">Cladophialophora immunda</name>
    <dbReference type="NCBI Taxonomy" id="569365"/>
    <lineage>
        <taxon>Eukaryota</taxon>
        <taxon>Fungi</taxon>
        <taxon>Dikarya</taxon>
        <taxon>Ascomycota</taxon>
        <taxon>Pezizomycotina</taxon>
        <taxon>Eurotiomycetes</taxon>
        <taxon>Chaetothyriomycetidae</taxon>
        <taxon>Chaetothyriales</taxon>
        <taxon>Herpotrichiellaceae</taxon>
        <taxon>Cladophialophora</taxon>
    </lineage>
</organism>
<dbReference type="RefSeq" id="XP_016251608.1">
    <property type="nucleotide sequence ID" value="XM_016389706.1"/>
</dbReference>
<sequence length="211" mass="21093">MEAAKNAINHVLGYNKEESSDDQTHHTHHHLPGHHKNDEPTSNDTGSAATDTPSKPVSAGNSGSNDQQGTSQDLDRVQSPKQGPDPALVGEPNPTDKLSGTAAPGSHSAVFGLTPDGKKVSDTSHGSSAPKPAHSSETAVGGGKKEAGGDTSSRATASGEVGEQMHKAGADQGAKGLQRTDPAPEPAGGDGKPGAGVTGLQQGSGKVEPGN</sequence>
<accession>A0A0D2B1A9</accession>
<feature type="compositionally biased region" description="Basic and acidic residues" evidence="1">
    <location>
        <begin position="15"/>
        <end position="25"/>
    </location>
</feature>
<dbReference type="EMBL" id="KN847041">
    <property type="protein sequence ID" value="KIW31392.1"/>
    <property type="molecule type" value="Genomic_DNA"/>
</dbReference>
<dbReference type="Proteomes" id="UP000054466">
    <property type="component" value="Unassembled WGS sequence"/>
</dbReference>